<protein>
    <submittedName>
        <fullName evidence="1">Uncharacterized protein</fullName>
    </submittedName>
</protein>
<proteinExistence type="predicted"/>
<gene>
    <name evidence="1" type="ORF">NUW58_g4771</name>
</gene>
<sequence length="748" mass="84016">MTPPEHFHSCHSCHKFEIDLTQRTPLFHPTGEKENIPSDIFFFDATLGDVLTGITNRCELCVWLDSLWKGPSSSSQEQYIILKAGENSSSIPVCAETYSMSLADRYPVDEILFFGLWETDAALHPHWGKCRVFAKCSVDVFTTQCDAASRLIRNRPVNRFPGSAASLELAHQWLGKCQSSHAKCRDFSPTYMPLRVLRIRNDCGPYDFHVTLETTTKNGLIEPFAALSYCWGGDQPYKTTRVRMQAGDVPLEWCRLPRSLQDAVKITAALGLQCLWADSLCIIQDDDEDKALQIADMARIYSQATVTIIASRASRAVDGFLGEIDLASQTKLAVRLRFRCPDDHRTVGSAYLTHIEGSRDRSEPIDSRAWTLQERYLSNRVLEFGSRQTRWTCATSSALTSPPGATNPNSSTATTTATASDSYTDGWKWDSNSDHYASQMLYLHVDLLADLVELAMQRSSAAWVRDWLHGRWQGVLAEYTPTAAVPCRTDRQDENEEYLAGMWKSSLPSFLCWHAVVTNGAEDPKQQGRMGARDRLPLSPEIYQGPSWSWTGVNCHVLFIFGRACDRDCRAVLLNANVTLANTAAKCGAVTHAALTLKGRMRRSSWDIENGTLHVNPNEEHRVGEEFGNAMSSNTMMRKVHLATVYPDTSDAPRRGSKVHGLQIPVWLFEIGNCVGLKKRGPVGLILEPVDVSLCQDPPRFRRLGLFHIDTRRAQETSQLTHHGIENMKLEDEMNFFEEQMVKTIQLE</sequence>
<evidence type="ECO:0000313" key="1">
    <source>
        <dbReference type="EMBL" id="KAJ2986969.1"/>
    </source>
</evidence>
<keyword evidence="2" id="KW-1185">Reference proteome</keyword>
<reference evidence="1" key="1">
    <citation type="submission" date="2022-10" db="EMBL/GenBank/DDBJ databases">
        <title>Genome Sequence of Xylaria curta.</title>
        <authorList>
            <person name="Buettner E."/>
        </authorList>
    </citation>
    <scope>NUCLEOTIDE SEQUENCE</scope>
    <source>
        <strain evidence="1">Babe10</strain>
    </source>
</reference>
<name>A0ACC1P6L1_9PEZI</name>
<dbReference type="EMBL" id="JAPDGR010000865">
    <property type="protein sequence ID" value="KAJ2986969.1"/>
    <property type="molecule type" value="Genomic_DNA"/>
</dbReference>
<organism evidence="1 2">
    <name type="scientific">Xylaria curta</name>
    <dbReference type="NCBI Taxonomy" id="42375"/>
    <lineage>
        <taxon>Eukaryota</taxon>
        <taxon>Fungi</taxon>
        <taxon>Dikarya</taxon>
        <taxon>Ascomycota</taxon>
        <taxon>Pezizomycotina</taxon>
        <taxon>Sordariomycetes</taxon>
        <taxon>Xylariomycetidae</taxon>
        <taxon>Xylariales</taxon>
        <taxon>Xylariaceae</taxon>
        <taxon>Xylaria</taxon>
    </lineage>
</organism>
<accession>A0ACC1P6L1</accession>
<dbReference type="Proteomes" id="UP001143856">
    <property type="component" value="Unassembled WGS sequence"/>
</dbReference>
<evidence type="ECO:0000313" key="2">
    <source>
        <dbReference type="Proteomes" id="UP001143856"/>
    </source>
</evidence>
<comment type="caution">
    <text evidence="1">The sequence shown here is derived from an EMBL/GenBank/DDBJ whole genome shotgun (WGS) entry which is preliminary data.</text>
</comment>